<gene>
    <name evidence="1" type="ORF">GCM10011613_20660</name>
</gene>
<dbReference type="RefSeq" id="WP_189418079.1">
    <property type="nucleotide sequence ID" value="NZ_BMYZ01000001.1"/>
</dbReference>
<organism evidence="1 2">
    <name type="scientific">Cellvibrio zantedeschiae</name>
    <dbReference type="NCBI Taxonomy" id="1237077"/>
    <lineage>
        <taxon>Bacteria</taxon>
        <taxon>Pseudomonadati</taxon>
        <taxon>Pseudomonadota</taxon>
        <taxon>Gammaproteobacteria</taxon>
        <taxon>Cellvibrionales</taxon>
        <taxon>Cellvibrionaceae</taxon>
        <taxon>Cellvibrio</taxon>
    </lineage>
</organism>
<evidence type="ECO:0000313" key="2">
    <source>
        <dbReference type="Proteomes" id="UP000619761"/>
    </source>
</evidence>
<name>A0ABQ3B2M9_9GAMM</name>
<evidence type="ECO:0000313" key="1">
    <source>
        <dbReference type="EMBL" id="GGY75044.1"/>
    </source>
</evidence>
<evidence type="ECO:0008006" key="3">
    <source>
        <dbReference type="Google" id="ProtNLM"/>
    </source>
</evidence>
<dbReference type="PROSITE" id="PS51257">
    <property type="entry name" value="PROKAR_LIPOPROTEIN"/>
    <property type="match status" value="1"/>
</dbReference>
<sequence>MKYFSLILTILISGCAPHFYKAESLILSSKDLAVTESKNLSQDCISEKIIPKTYTLKREKYNLEFEVVALQVGVRLISDDPEISLATNGLEKNDSRITKISSKFPMYAPIPNSKKLEISVLKLNNPMAVELLNIDSISCKAVTVDAI</sequence>
<protein>
    <recommendedName>
        <fullName evidence="3">Lipoprotein</fullName>
    </recommendedName>
</protein>
<comment type="caution">
    <text evidence="1">The sequence shown here is derived from an EMBL/GenBank/DDBJ whole genome shotgun (WGS) entry which is preliminary data.</text>
</comment>
<dbReference type="EMBL" id="BMYZ01000001">
    <property type="protein sequence ID" value="GGY75044.1"/>
    <property type="molecule type" value="Genomic_DNA"/>
</dbReference>
<dbReference type="Proteomes" id="UP000619761">
    <property type="component" value="Unassembled WGS sequence"/>
</dbReference>
<reference evidence="2" key="1">
    <citation type="journal article" date="2019" name="Int. J. Syst. Evol. Microbiol.">
        <title>The Global Catalogue of Microorganisms (GCM) 10K type strain sequencing project: providing services to taxonomists for standard genome sequencing and annotation.</title>
        <authorList>
            <consortium name="The Broad Institute Genomics Platform"/>
            <consortium name="The Broad Institute Genome Sequencing Center for Infectious Disease"/>
            <person name="Wu L."/>
            <person name="Ma J."/>
        </authorList>
    </citation>
    <scope>NUCLEOTIDE SEQUENCE [LARGE SCALE GENOMIC DNA]</scope>
    <source>
        <strain evidence="2">KCTC 32239</strain>
    </source>
</reference>
<keyword evidence="2" id="KW-1185">Reference proteome</keyword>
<proteinExistence type="predicted"/>
<accession>A0ABQ3B2M9</accession>